<dbReference type="EMBL" id="JAVRRT010000003">
    <property type="protein sequence ID" value="KAK5173270.1"/>
    <property type="molecule type" value="Genomic_DNA"/>
</dbReference>
<dbReference type="GeneID" id="89923298"/>
<dbReference type="Proteomes" id="UP001337655">
    <property type="component" value="Unassembled WGS sequence"/>
</dbReference>
<dbReference type="RefSeq" id="XP_064661965.1">
    <property type="nucleotide sequence ID" value="XM_064799210.1"/>
</dbReference>
<proteinExistence type="predicted"/>
<dbReference type="AlphaFoldDB" id="A0AAV9PHT9"/>
<accession>A0AAV9PHT9</accession>
<comment type="caution">
    <text evidence="1">The sequence shown here is derived from an EMBL/GenBank/DDBJ whole genome shotgun (WGS) entry which is preliminary data.</text>
</comment>
<evidence type="ECO:0000313" key="2">
    <source>
        <dbReference type="Proteomes" id="UP001337655"/>
    </source>
</evidence>
<evidence type="ECO:0000313" key="1">
    <source>
        <dbReference type="EMBL" id="KAK5173270.1"/>
    </source>
</evidence>
<gene>
    <name evidence="1" type="ORF">LTR77_001951</name>
</gene>
<name>A0AAV9PHT9_9PEZI</name>
<organism evidence="1 2">
    <name type="scientific">Saxophila tyrrhenica</name>
    <dbReference type="NCBI Taxonomy" id="1690608"/>
    <lineage>
        <taxon>Eukaryota</taxon>
        <taxon>Fungi</taxon>
        <taxon>Dikarya</taxon>
        <taxon>Ascomycota</taxon>
        <taxon>Pezizomycotina</taxon>
        <taxon>Dothideomycetes</taxon>
        <taxon>Dothideomycetidae</taxon>
        <taxon>Mycosphaerellales</taxon>
        <taxon>Extremaceae</taxon>
        <taxon>Saxophila</taxon>
    </lineage>
</organism>
<protein>
    <submittedName>
        <fullName evidence="1">Uncharacterized protein</fullName>
    </submittedName>
</protein>
<keyword evidence="2" id="KW-1185">Reference proteome</keyword>
<reference evidence="1 2" key="1">
    <citation type="submission" date="2023-08" db="EMBL/GenBank/DDBJ databases">
        <title>Black Yeasts Isolated from many extreme environments.</title>
        <authorList>
            <person name="Coleine C."/>
            <person name="Stajich J.E."/>
            <person name="Selbmann L."/>
        </authorList>
    </citation>
    <scope>NUCLEOTIDE SEQUENCE [LARGE SCALE GENOMIC DNA]</scope>
    <source>
        <strain evidence="1 2">CCFEE 5935</strain>
    </source>
</reference>
<sequence>MLDVTCGLWATAVQADAKQAIEEATGNIGAVAAIVGASPGLVFVGSQACSRLACVGTSGFYACNDRDEGIFVSPADLTDSATALVDHCVAYYKDKGVDTNDQTPVSAQAFYLTGPEVNLVVSYCDSNEDQNKKPSDYTFDENCGPNGCNPTCGWDGAQENPCRFWQNPFASAKPTTSTAAVTPTPTL</sequence>